<feature type="transmembrane region" description="Helical" evidence="1">
    <location>
        <begin position="56"/>
        <end position="74"/>
    </location>
</feature>
<gene>
    <name evidence="2" type="ORF">SAMN04489866_101335</name>
</gene>
<organism evidence="2 3">
    <name type="scientific">Peptococcus niger</name>
    <dbReference type="NCBI Taxonomy" id="2741"/>
    <lineage>
        <taxon>Bacteria</taxon>
        <taxon>Bacillati</taxon>
        <taxon>Bacillota</taxon>
        <taxon>Clostridia</taxon>
        <taxon>Eubacteriales</taxon>
        <taxon>Peptococcaceae</taxon>
        <taxon>Peptococcus</taxon>
    </lineage>
</organism>
<dbReference type="AlphaFoldDB" id="A0A1G6SH74"/>
<accession>A0A1G6SH74</accession>
<dbReference type="InterPro" id="IPR007563">
    <property type="entry name" value="DUF554"/>
</dbReference>
<evidence type="ECO:0000313" key="3">
    <source>
        <dbReference type="Proteomes" id="UP000198995"/>
    </source>
</evidence>
<keyword evidence="1" id="KW-1133">Transmembrane helix</keyword>
<keyword evidence="1" id="KW-0812">Transmembrane</keyword>
<dbReference type="STRING" id="2741.SAMN04489866_101335"/>
<evidence type="ECO:0000256" key="1">
    <source>
        <dbReference type="SAM" id="Phobius"/>
    </source>
</evidence>
<feature type="transmembrane region" description="Helical" evidence="1">
    <location>
        <begin position="138"/>
        <end position="160"/>
    </location>
</feature>
<dbReference type="Pfam" id="PF04474">
    <property type="entry name" value="DUF554"/>
    <property type="match status" value="1"/>
</dbReference>
<evidence type="ECO:0008006" key="4">
    <source>
        <dbReference type="Google" id="ProtNLM"/>
    </source>
</evidence>
<dbReference type="Proteomes" id="UP000198995">
    <property type="component" value="Unassembled WGS sequence"/>
</dbReference>
<sequence length="224" mass="23195">MPGTLVNAGAIVLGALLGLLLKRGLPTEVRNLVMQVNGLVVMMIGLKMALESPNDVVLVVGLSIGALIGTALRLDDRLNHLGMTIKARLRVQDSNFVDGFVSASLIFCIGAMAIVGSFEAGVNHNYDVLFVKATIDGIMSIVLASTLGVGVAFSGAAVFLYQGGLTLLAGVLEPVLTDQVIAYMSSSGGLLIVAIGLSVAGIKEFKTANLLPGMFICGLLGYFV</sequence>
<dbReference type="PANTHER" id="PTHR36111:SF2">
    <property type="entry name" value="INNER MEMBRANE PROTEIN"/>
    <property type="match status" value="1"/>
</dbReference>
<feature type="transmembrane region" description="Helical" evidence="1">
    <location>
        <begin position="95"/>
        <end position="118"/>
    </location>
</feature>
<dbReference type="EMBL" id="FNAF01000001">
    <property type="protein sequence ID" value="SDD16300.1"/>
    <property type="molecule type" value="Genomic_DNA"/>
</dbReference>
<feature type="transmembrane region" description="Helical" evidence="1">
    <location>
        <begin position="6"/>
        <end position="25"/>
    </location>
</feature>
<keyword evidence="1" id="KW-0472">Membrane</keyword>
<protein>
    <recommendedName>
        <fullName evidence="4">DUF554 domain-containing protein</fullName>
    </recommendedName>
</protein>
<dbReference type="PANTHER" id="PTHR36111">
    <property type="entry name" value="INNER MEMBRANE PROTEIN-RELATED"/>
    <property type="match status" value="1"/>
</dbReference>
<reference evidence="2 3" key="1">
    <citation type="submission" date="2016-10" db="EMBL/GenBank/DDBJ databases">
        <authorList>
            <person name="de Groot N.N."/>
        </authorList>
    </citation>
    <scope>NUCLEOTIDE SEQUENCE [LARGE SCALE GENOMIC DNA]</scope>
    <source>
        <strain evidence="2 3">DSM 20475</strain>
    </source>
</reference>
<name>A0A1G6SH74_PEPNI</name>
<proteinExistence type="predicted"/>
<keyword evidence="3" id="KW-1185">Reference proteome</keyword>
<dbReference type="OrthoDB" id="9797976at2"/>
<evidence type="ECO:0000313" key="2">
    <source>
        <dbReference type="EMBL" id="SDD16300.1"/>
    </source>
</evidence>
<feature type="transmembrane region" description="Helical" evidence="1">
    <location>
        <begin position="180"/>
        <end position="201"/>
    </location>
</feature>
<dbReference type="RefSeq" id="WP_091791011.1">
    <property type="nucleotide sequence ID" value="NZ_FNAF01000001.1"/>
</dbReference>